<name>A0A2T4N035_AERVE</name>
<dbReference type="InterPro" id="IPR019734">
    <property type="entry name" value="TPR_rpt"/>
</dbReference>
<dbReference type="InterPro" id="IPR043128">
    <property type="entry name" value="Rev_trsase/Diguanyl_cyclase"/>
</dbReference>
<dbReference type="SMART" id="SM00267">
    <property type="entry name" value="GGDEF"/>
    <property type="match status" value="1"/>
</dbReference>
<dbReference type="PROSITE" id="PS50887">
    <property type="entry name" value="GGDEF"/>
    <property type="match status" value="1"/>
</dbReference>
<feature type="signal peptide" evidence="6">
    <location>
        <begin position="1"/>
        <end position="17"/>
    </location>
</feature>
<dbReference type="Gene3D" id="3.30.70.270">
    <property type="match status" value="1"/>
</dbReference>
<keyword evidence="4" id="KW-0175">Coiled coil</keyword>
<evidence type="ECO:0000256" key="4">
    <source>
        <dbReference type="SAM" id="Coils"/>
    </source>
</evidence>
<dbReference type="NCBIfam" id="TIGR00254">
    <property type="entry name" value="GGDEF"/>
    <property type="match status" value="1"/>
</dbReference>
<evidence type="ECO:0000256" key="1">
    <source>
        <dbReference type="ARBA" id="ARBA00001946"/>
    </source>
</evidence>
<dbReference type="GO" id="GO:0052621">
    <property type="term" value="F:diguanylate cyclase activity"/>
    <property type="evidence" value="ECO:0007669"/>
    <property type="project" value="UniProtKB-EC"/>
</dbReference>
<organism evidence="8 9">
    <name type="scientific">Aeromonas veronii</name>
    <dbReference type="NCBI Taxonomy" id="654"/>
    <lineage>
        <taxon>Bacteria</taxon>
        <taxon>Pseudomonadati</taxon>
        <taxon>Pseudomonadota</taxon>
        <taxon>Gammaproteobacteria</taxon>
        <taxon>Aeromonadales</taxon>
        <taxon>Aeromonadaceae</taxon>
        <taxon>Aeromonas</taxon>
    </lineage>
</organism>
<dbReference type="InterPro" id="IPR000160">
    <property type="entry name" value="GGDEF_dom"/>
</dbReference>
<dbReference type="AlphaFoldDB" id="A0A2T4N035"/>
<evidence type="ECO:0000256" key="5">
    <source>
        <dbReference type="SAM" id="Phobius"/>
    </source>
</evidence>
<dbReference type="EC" id="2.7.7.65" evidence="2"/>
<evidence type="ECO:0000256" key="6">
    <source>
        <dbReference type="SAM" id="SignalP"/>
    </source>
</evidence>
<accession>A0A2T4N035</accession>
<evidence type="ECO:0000259" key="7">
    <source>
        <dbReference type="PROSITE" id="PS50887"/>
    </source>
</evidence>
<dbReference type="InterPro" id="IPR011990">
    <property type="entry name" value="TPR-like_helical_dom_sf"/>
</dbReference>
<feature type="chain" id="PRO_5015601022" description="diguanylate cyclase" evidence="6">
    <location>
        <begin position="18"/>
        <end position="615"/>
    </location>
</feature>
<dbReference type="InterPro" id="IPR029787">
    <property type="entry name" value="Nucleotide_cyclase"/>
</dbReference>
<dbReference type="FunFam" id="3.30.70.270:FF:000001">
    <property type="entry name" value="Diguanylate cyclase domain protein"/>
    <property type="match status" value="1"/>
</dbReference>
<gene>
    <name evidence="8" type="ORF">DAA48_14675</name>
</gene>
<comment type="cofactor">
    <cofactor evidence="1">
        <name>Mg(2+)</name>
        <dbReference type="ChEBI" id="CHEBI:18420"/>
    </cofactor>
</comment>
<dbReference type="SUPFAM" id="SSF48452">
    <property type="entry name" value="TPR-like"/>
    <property type="match status" value="3"/>
</dbReference>
<evidence type="ECO:0000313" key="8">
    <source>
        <dbReference type="EMBL" id="PTH80209.1"/>
    </source>
</evidence>
<dbReference type="Pfam" id="PF13424">
    <property type="entry name" value="TPR_12"/>
    <property type="match status" value="1"/>
</dbReference>
<dbReference type="CDD" id="cd01949">
    <property type="entry name" value="GGDEF"/>
    <property type="match status" value="1"/>
</dbReference>
<dbReference type="Pfam" id="PF00990">
    <property type="entry name" value="GGDEF"/>
    <property type="match status" value="1"/>
</dbReference>
<dbReference type="PANTHER" id="PTHR45138:SF9">
    <property type="entry name" value="DIGUANYLATE CYCLASE DGCM-RELATED"/>
    <property type="match status" value="1"/>
</dbReference>
<evidence type="ECO:0000256" key="2">
    <source>
        <dbReference type="ARBA" id="ARBA00012528"/>
    </source>
</evidence>
<feature type="domain" description="GGDEF" evidence="7">
    <location>
        <begin position="485"/>
        <end position="615"/>
    </location>
</feature>
<dbReference type="InterPro" id="IPR050469">
    <property type="entry name" value="Diguanylate_Cyclase"/>
</dbReference>
<dbReference type="EMBL" id="PZKL01000036">
    <property type="protein sequence ID" value="PTH80209.1"/>
    <property type="molecule type" value="Genomic_DNA"/>
</dbReference>
<evidence type="ECO:0000256" key="3">
    <source>
        <dbReference type="ARBA" id="ARBA00034247"/>
    </source>
</evidence>
<protein>
    <recommendedName>
        <fullName evidence="2">diguanylate cyclase</fullName>
        <ecNumber evidence="2">2.7.7.65</ecNumber>
    </recommendedName>
</protein>
<keyword evidence="6" id="KW-0732">Signal</keyword>
<sequence>MSRLALLLLLAVFGLAAKPLSPEQLENELGGMERVYQPIELLRERVARLQRDGNAYPPSQQMRISRLACWAQSADDMQESRTAIANAERMLAIAREQGDDAAVAELTICRGWFNQLLGEVAKARHDYDEGLRLAREAAVPKLEALALARRGAMLSFQGVSGQGLMDLTKAHNIYEQLGLPTWYHQAQLEIAATFRRMGLYAEALATLNRLSEHFARSHDGFGSARLSDQLAMVYLQTGRYQDVLGELERSAAFYNQPQYLIEHAERMVMQAEALLGLNRPADAGRLLAQAAKVLSPDVDPILHAHLELVRARLRVEQQEPAPALRALEKIEPILKVEGHVRFLLELYWVRSRALELQGDYPAALAALREHLVQEQRLDQLLREQSTAWVRGEFELARQEGENERLRVEQRLQQQELEQVKERRFWLLVVMVLCGGLALLTMGWLLDRNRRMRRLAFTDELTGINNRRRVLRQGSDMLAHARRQGSPFCLLVFDIDHFKRINDTLGHHQGDRVLQWVSRAADRQLRHQDQLGRTGGEEFLILLPDTSLEEACRVAERIRHSVANRALPGMSYPVTISIGCASLRDDDQDLAALIQRADNALYRAKEAGRNRVETDN</sequence>
<feature type="coiled-coil region" evidence="4">
    <location>
        <begin position="395"/>
        <end position="422"/>
    </location>
</feature>
<reference evidence="8 9" key="1">
    <citation type="submission" date="2018-03" db="EMBL/GenBank/DDBJ databases">
        <title>Aeromonas veronii whole genome sequencing and analysis.</title>
        <authorList>
            <person name="Xie H."/>
            <person name="Liu T."/>
            <person name="Wang K."/>
        </authorList>
    </citation>
    <scope>NUCLEOTIDE SEQUENCE [LARGE SCALE GENOMIC DNA]</scope>
    <source>
        <strain evidence="8 9">XH.VA.1</strain>
    </source>
</reference>
<keyword evidence="5" id="KW-0472">Membrane</keyword>
<comment type="caution">
    <text evidence="8">The sequence shown here is derived from an EMBL/GenBank/DDBJ whole genome shotgun (WGS) entry which is preliminary data.</text>
</comment>
<evidence type="ECO:0000313" key="9">
    <source>
        <dbReference type="Proteomes" id="UP000241986"/>
    </source>
</evidence>
<keyword evidence="5" id="KW-0812">Transmembrane</keyword>
<feature type="transmembrane region" description="Helical" evidence="5">
    <location>
        <begin position="424"/>
        <end position="445"/>
    </location>
</feature>
<comment type="catalytic activity">
    <reaction evidence="3">
        <text>2 GTP = 3',3'-c-di-GMP + 2 diphosphate</text>
        <dbReference type="Rhea" id="RHEA:24898"/>
        <dbReference type="ChEBI" id="CHEBI:33019"/>
        <dbReference type="ChEBI" id="CHEBI:37565"/>
        <dbReference type="ChEBI" id="CHEBI:58805"/>
        <dbReference type="EC" id="2.7.7.65"/>
    </reaction>
</comment>
<keyword evidence="5" id="KW-1133">Transmembrane helix</keyword>
<dbReference type="PANTHER" id="PTHR45138">
    <property type="entry name" value="REGULATORY COMPONENTS OF SENSORY TRANSDUCTION SYSTEM"/>
    <property type="match status" value="1"/>
</dbReference>
<dbReference type="SUPFAM" id="SSF55073">
    <property type="entry name" value="Nucleotide cyclase"/>
    <property type="match status" value="1"/>
</dbReference>
<dbReference type="Gene3D" id="1.25.40.10">
    <property type="entry name" value="Tetratricopeptide repeat domain"/>
    <property type="match status" value="2"/>
</dbReference>
<dbReference type="RefSeq" id="WP_107683765.1">
    <property type="nucleotide sequence ID" value="NZ_CAWQUB010000001.1"/>
</dbReference>
<dbReference type="Proteomes" id="UP000241986">
    <property type="component" value="Unassembled WGS sequence"/>
</dbReference>
<proteinExistence type="predicted"/>
<dbReference type="SMART" id="SM00028">
    <property type="entry name" value="TPR"/>
    <property type="match status" value="4"/>
</dbReference>